<proteinExistence type="predicted"/>
<reference evidence="5" key="1">
    <citation type="journal article" date="2019" name="Int. J. Syst. Evol. Microbiol.">
        <title>The Global Catalogue of Microorganisms (GCM) 10K type strain sequencing project: providing services to taxonomists for standard genome sequencing and annotation.</title>
        <authorList>
            <consortium name="The Broad Institute Genomics Platform"/>
            <consortium name="The Broad Institute Genome Sequencing Center for Infectious Disease"/>
            <person name="Wu L."/>
            <person name="Ma J."/>
        </authorList>
    </citation>
    <scope>NUCLEOTIDE SEQUENCE [LARGE SCALE GENOMIC DNA]</scope>
    <source>
        <strain evidence="5">CCUG 60742</strain>
    </source>
</reference>
<keyword evidence="5" id="KW-1185">Reference proteome</keyword>
<dbReference type="Gene3D" id="3.55.50.30">
    <property type="match status" value="1"/>
</dbReference>
<sequence length="350" mass="39089">MDYTNFNVEDFLTDESFINYCYELNDADKAHWENVILTQPLLKKKITDARELCLLLSIKISKEEKQETLAKLKASIAAEQLQTKALGSTNVRRLWLPRIAVAATLLVLAIGYGLYRYNTPLSGAVLYSRATANNYHLVAQTNFSNRKVVVLPDGTTVTLNGSSSLKMANDYNKDDRHVLLTGEAFFEVTKDKTRPFVVLTNKTATTALGTSFKVSSYADAKSASVMLSTGKVKVEATQSQSNIADQILIPGQQVVLAEGDKNFTKTNFDQLEIQNWRNSRLVFTNADFKEIVDKIAKTYGVLIKADEKQTDKIMFTGQFTNKSLTDVLDAIGFVNKFTYTHNGNTIKLVF</sequence>
<feature type="domain" description="FecR protein" evidence="2">
    <location>
        <begin position="140"/>
        <end position="233"/>
    </location>
</feature>
<dbReference type="Pfam" id="PF04773">
    <property type="entry name" value="FecR"/>
    <property type="match status" value="1"/>
</dbReference>
<keyword evidence="1" id="KW-0812">Transmembrane</keyword>
<comment type="caution">
    <text evidence="4">The sequence shown here is derived from an EMBL/GenBank/DDBJ whole genome shotgun (WGS) entry which is preliminary data.</text>
</comment>
<organism evidence="4 5">
    <name type="scientific">Mucilaginibacter lutimaris</name>
    <dbReference type="NCBI Taxonomy" id="931629"/>
    <lineage>
        <taxon>Bacteria</taxon>
        <taxon>Pseudomonadati</taxon>
        <taxon>Bacteroidota</taxon>
        <taxon>Sphingobacteriia</taxon>
        <taxon>Sphingobacteriales</taxon>
        <taxon>Sphingobacteriaceae</taxon>
        <taxon>Mucilaginibacter</taxon>
    </lineage>
</organism>
<keyword evidence="1" id="KW-1133">Transmembrane helix</keyword>
<dbReference type="InterPro" id="IPR032508">
    <property type="entry name" value="FecR_C"/>
</dbReference>
<dbReference type="RefSeq" id="WP_377137314.1">
    <property type="nucleotide sequence ID" value="NZ_JBHTIA010000002.1"/>
</dbReference>
<dbReference type="InterPro" id="IPR012373">
    <property type="entry name" value="Ferrdict_sens_TM"/>
</dbReference>
<gene>
    <name evidence="4" type="ORF">ACFQZI_00630</name>
</gene>
<evidence type="ECO:0000259" key="2">
    <source>
        <dbReference type="Pfam" id="PF04773"/>
    </source>
</evidence>
<dbReference type="PANTHER" id="PTHR30273:SF2">
    <property type="entry name" value="PROTEIN FECR"/>
    <property type="match status" value="1"/>
</dbReference>
<dbReference type="InterPro" id="IPR006860">
    <property type="entry name" value="FecR"/>
</dbReference>
<dbReference type="Pfam" id="PF16344">
    <property type="entry name" value="FecR_C"/>
    <property type="match status" value="1"/>
</dbReference>
<dbReference type="EMBL" id="JBHTIA010000002">
    <property type="protein sequence ID" value="MFD0763336.1"/>
    <property type="molecule type" value="Genomic_DNA"/>
</dbReference>
<accession>A0ABW2Z948</accession>
<dbReference type="Proteomes" id="UP001597073">
    <property type="component" value="Unassembled WGS sequence"/>
</dbReference>
<evidence type="ECO:0000256" key="1">
    <source>
        <dbReference type="SAM" id="Phobius"/>
    </source>
</evidence>
<dbReference type="PIRSF" id="PIRSF018266">
    <property type="entry name" value="FecR"/>
    <property type="match status" value="1"/>
</dbReference>
<evidence type="ECO:0000313" key="5">
    <source>
        <dbReference type="Proteomes" id="UP001597073"/>
    </source>
</evidence>
<keyword evidence="1" id="KW-0472">Membrane</keyword>
<feature type="transmembrane region" description="Helical" evidence="1">
    <location>
        <begin position="94"/>
        <end position="115"/>
    </location>
</feature>
<protein>
    <submittedName>
        <fullName evidence="4">FecR family protein</fullName>
    </submittedName>
</protein>
<evidence type="ECO:0000259" key="3">
    <source>
        <dbReference type="Pfam" id="PF16344"/>
    </source>
</evidence>
<name>A0ABW2Z948_9SPHI</name>
<dbReference type="Gene3D" id="2.60.120.1440">
    <property type="match status" value="1"/>
</dbReference>
<feature type="domain" description="Protein FecR C-terminal" evidence="3">
    <location>
        <begin position="280"/>
        <end position="347"/>
    </location>
</feature>
<dbReference type="PANTHER" id="PTHR30273">
    <property type="entry name" value="PERIPLASMIC SIGNAL SENSOR AND SIGMA FACTOR ACTIVATOR FECR-RELATED"/>
    <property type="match status" value="1"/>
</dbReference>
<evidence type="ECO:0000313" key="4">
    <source>
        <dbReference type="EMBL" id="MFD0763336.1"/>
    </source>
</evidence>